<dbReference type="Proteomes" id="UP001108240">
    <property type="component" value="Unplaced"/>
</dbReference>
<dbReference type="InterPro" id="IPR036875">
    <property type="entry name" value="Znf_CCHC_sf"/>
</dbReference>
<feature type="compositionally biased region" description="Low complexity" evidence="2">
    <location>
        <begin position="10"/>
        <end position="20"/>
    </location>
</feature>
<dbReference type="Pfam" id="PF03732">
    <property type="entry name" value="Retrotrans_gag"/>
    <property type="match status" value="1"/>
</dbReference>
<reference evidence="4" key="2">
    <citation type="submission" date="2025-09" db="UniProtKB">
        <authorList>
            <consortium name="Ensembl"/>
        </authorList>
    </citation>
    <scope>IDENTIFICATION</scope>
</reference>
<organism evidence="4 5">
    <name type="scientific">Cyprinus carpio carpio</name>
    <dbReference type="NCBI Taxonomy" id="630221"/>
    <lineage>
        <taxon>Eukaryota</taxon>
        <taxon>Metazoa</taxon>
        <taxon>Chordata</taxon>
        <taxon>Craniata</taxon>
        <taxon>Vertebrata</taxon>
        <taxon>Euteleostomi</taxon>
        <taxon>Actinopterygii</taxon>
        <taxon>Neopterygii</taxon>
        <taxon>Teleostei</taxon>
        <taxon>Ostariophysi</taxon>
        <taxon>Cypriniformes</taxon>
        <taxon>Cyprinidae</taxon>
        <taxon>Cyprininae</taxon>
        <taxon>Cyprinus</taxon>
    </lineage>
</organism>
<dbReference type="SUPFAM" id="SSF56672">
    <property type="entry name" value="DNA/RNA polymerases"/>
    <property type="match status" value="1"/>
</dbReference>
<proteinExistence type="predicted"/>
<dbReference type="SUPFAM" id="SSF50630">
    <property type="entry name" value="Acid proteases"/>
    <property type="match status" value="1"/>
</dbReference>
<dbReference type="InterPro" id="IPR021109">
    <property type="entry name" value="Peptidase_aspartic_dom_sf"/>
</dbReference>
<accession>A0A9J7Y7M2</accession>
<dbReference type="InterPro" id="IPR001878">
    <property type="entry name" value="Znf_CCHC"/>
</dbReference>
<keyword evidence="1" id="KW-0862">Zinc</keyword>
<evidence type="ECO:0000259" key="3">
    <source>
        <dbReference type="PROSITE" id="PS50158"/>
    </source>
</evidence>
<dbReference type="GO" id="GO:0003676">
    <property type="term" value="F:nucleic acid binding"/>
    <property type="evidence" value="ECO:0007669"/>
    <property type="project" value="InterPro"/>
</dbReference>
<dbReference type="SMART" id="SM00343">
    <property type="entry name" value="ZnF_C2HC"/>
    <property type="match status" value="1"/>
</dbReference>
<evidence type="ECO:0000313" key="5">
    <source>
        <dbReference type="Proteomes" id="UP001108240"/>
    </source>
</evidence>
<evidence type="ECO:0000256" key="1">
    <source>
        <dbReference type="PROSITE-ProRule" id="PRU00047"/>
    </source>
</evidence>
<dbReference type="PANTHER" id="PTHR15503">
    <property type="entry name" value="LDOC1 RELATED"/>
    <property type="match status" value="1"/>
</dbReference>
<dbReference type="InterPro" id="IPR043502">
    <property type="entry name" value="DNA/RNA_pol_sf"/>
</dbReference>
<dbReference type="Gene3D" id="4.10.60.10">
    <property type="entry name" value="Zinc finger, CCHC-type"/>
    <property type="match status" value="1"/>
</dbReference>
<feature type="region of interest" description="Disordered" evidence="2">
    <location>
        <begin position="1"/>
        <end position="20"/>
    </location>
</feature>
<dbReference type="CDD" id="cd01647">
    <property type="entry name" value="RT_LTR"/>
    <property type="match status" value="1"/>
</dbReference>
<dbReference type="CDD" id="cd00303">
    <property type="entry name" value="retropepsin_like"/>
    <property type="match status" value="1"/>
</dbReference>
<dbReference type="OMA" id="VCNWKQL"/>
<evidence type="ECO:0000313" key="4">
    <source>
        <dbReference type="Ensembl" id="ENSCCRP00000116087.1"/>
    </source>
</evidence>
<dbReference type="InterPro" id="IPR043128">
    <property type="entry name" value="Rev_trsase/Diguanyl_cyclase"/>
</dbReference>
<dbReference type="InterPro" id="IPR005162">
    <property type="entry name" value="Retrotrans_gag_dom"/>
</dbReference>
<dbReference type="Gene3D" id="2.40.70.10">
    <property type="entry name" value="Acid Proteases"/>
    <property type="match status" value="1"/>
</dbReference>
<protein>
    <recommendedName>
        <fullName evidence="3">CCHC-type domain-containing protein</fullName>
    </recommendedName>
</protein>
<keyword evidence="1" id="KW-0863">Zinc-finger</keyword>
<dbReference type="InterPro" id="IPR032567">
    <property type="entry name" value="RTL1-rel"/>
</dbReference>
<dbReference type="GO" id="GO:0008270">
    <property type="term" value="F:zinc ion binding"/>
    <property type="evidence" value="ECO:0007669"/>
    <property type="project" value="UniProtKB-KW"/>
</dbReference>
<dbReference type="GeneTree" id="ENSGT00950000183173"/>
<feature type="domain" description="CCHC-type" evidence="3">
    <location>
        <begin position="305"/>
        <end position="319"/>
    </location>
</feature>
<dbReference type="SUPFAM" id="SSF57756">
    <property type="entry name" value="Retrovirus zinc finger-like domains"/>
    <property type="match status" value="1"/>
</dbReference>
<dbReference type="PANTHER" id="PTHR15503:SF36">
    <property type="entry name" value="RETROTRANSPOSON GAG-LIKE PROTEIN 5"/>
    <property type="match status" value="1"/>
</dbReference>
<sequence length="603" mass="66507">MTERSDQTMEAASGSSSALEEFIRSSISRMDAQERNMTESGRAIQALVVQVSELTQQMQHLRAPTALPTPAVPPVPPLSVSQSEPRLPVPESYNGEPNYCRAFLTRCSMHFSLQPRTFATEQSKVAFALTLLTGRAALWGTVVWENQDPCCASFQTLAAEMRRVFDRAVAGREAARTLADLKQGGRSVSDYSIEFRTLAAECQWNEEAQWDMFLHGLADRVLREIYALDLPPTLNGLVELALRVDSRLSRVERLKVPTQFPGAAETRRSSGADAVSPVYDPEPMQVGRARLSREEKERRRSQGLCLYCGTAGHFAYDCPVKGASPAVNLGLLSGGISAEKTSSTSTLLPVRLRWSANTHHCRALVDSGAEGNFMDYTFAHKIHVPLLPLTRTIAVHALNGQALPNVSFTTGPITLIVSGNHTEITSFYILDSPLAPVVLGHPWLIKHNPRIDWQQGSVVEWSSECHESCLVSACSSVSVSVFQEKAVDLSNVPMEYQDLKEVFSKSRAASLPPHRPYDCAIELLPVGFIRPSSSPAGAGFFFVGKKDGSLRPCIDYWGLNSIMVKNTYPLPLMSSAFERLQRASIFTKLDLRNAYHLVRIRKG</sequence>
<evidence type="ECO:0000256" key="2">
    <source>
        <dbReference type="SAM" id="MobiDB-lite"/>
    </source>
</evidence>
<reference evidence="4" key="1">
    <citation type="submission" date="2025-08" db="UniProtKB">
        <authorList>
            <consortium name="Ensembl"/>
        </authorList>
    </citation>
    <scope>IDENTIFICATION</scope>
</reference>
<dbReference type="Gene3D" id="3.10.10.10">
    <property type="entry name" value="HIV Type 1 Reverse Transcriptase, subunit A, domain 1"/>
    <property type="match status" value="1"/>
</dbReference>
<dbReference type="Gene3D" id="3.30.70.270">
    <property type="match status" value="1"/>
</dbReference>
<name>A0A9J7Y7M2_CYPCA</name>
<keyword evidence="5" id="KW-1185">Reference proteome</keyword>
<dbReference type="PROSITE" id="PS50158">
    <property type="entry name" value="ZF_CCHC"/>
    <property type="match status" value="1"/>
</dbReference>
<dbReference type="Ensembl" id="ENSCCRT00000194164.1">
    <property type="protein sequence ID" value="ENSCCRP00000116087.1"/>
    <property type="gene ID" value="ENSCCRG00000062401.1"/>
</dbReference>
<dbReference type="AlphaFoldDB" id="A0A9J7Y7M2"/>
<keyword evidence="1" id="KW-0479">Metal-binding</keyword>